<keyword evidence="1" id="KW-0472">Membrane</keyword>
<evidence type="ECO:0000313" key="2">
    <source>
        <dbReference type="EMBL" id="DAF57515.1"/>
    </source>
</evidence>
<evidence type="ECO:0000256" key="1">
    <source>
        <dbReference type="SAM" id="Phobius"/>
    </source>
</evidence>
<sequence>MVSYFLKTSMSSNHYRHQLVYVYLAPIFYSLVFSHYPSVTILLKNFPIIRLSSCFQTITSTQCFFYTT</sequence>
<keyword evidence="1" id="KW-0812">Transmembrane</keyword>
<organism evidence="2">
    <name type="scientific">Myoviridae sp. ctqfO1</name>
    <dbReference type="NCBI Taxonomy" id="2827710"/>
    <lineage>
        <taxon>Viruses</taxon>
        <taxon>Duplodnaviria</taxon>
        <taxon>Heunggongvirae</taxon>
        <taxon>Uroviricota</taxon>
        <taxon>Caudoviricetes</taxon>
    </lineage>
</organism>
<reference evidence="2" key="1">
    <citation type="journal article" date="2021" name="Proc. Natl. Acad. Sci. U.S.A.">
        <title>A Catalog of Tens of Thousands of Viruses from Human Metagenomes Reveals Hidden Associations with Chronic Diseases.</title>
        <authorList>
            <person name="Tisza M.J."/>
            <person name="Buck C.B."/>
        </authorList>
    </citation>
    <scope>NUCLEOTIDE SEQUENCE</scope>
    <source>
        <strain evidence="2">CtqfO1</strain>
    </source>
</reference>
<accession>A0A8S5T3C5</accession>
<proteinExistence type="predicted"/>
<dbReference type="EMBL" id="BK032734">
    <property type="protein sequence ID" value="DAF57515.1"/>
    <property type="molecule type" value="Genomic_DNA"/>
</dbReference>
<feature type="transmembrane region" description="Helical" evidence="1">
    <location>
        <begin position="20"/>
        <end position="43"/>
    </location>
</feature>
<name>A0A8S5T3C5_9CAUD</name>
<keyword evidence="1" id="KW-1133">Transmembrane helix</keyword>
<protein>
    <submittedName>
        <fullName evidence="2">Uncharacterized protein</fullName>
    </submittedName>
</protein>